<dbReference type="PANTHER" id="PTHR31614:SF2">
    <property type="entry name" value="F28N24.16 PROTEIN"/>
    <property type="match status" value="1"/>
</dbReference>
<feature type="chain" id="PRO_5012400120" evidence="4">
    <location>
        <begin position="26"/>
        <end position="206"/>
    </location>
</feature>
<dbReference type="PROSITE" id="PS51257">
    <property type="entry name" value="PROKAR_LIPOPROTEIN"/>
    <property type="match status" value="1"/>
</dbReference>
<feature type="region of interest" description="Disordered" evidence="3">
    <location>
        <begin position="153"/>
        <end position="206"/>
    </location>
</feature>
<dbReference type="EMBL" id="CM007657">
    <property type="protein sequence ID" value="ONH95386.1"/>
    <property type="molecule type" value="Genomic_DNA"/>
</dbReference>
<evidence type="ECO:0000313" key="6">
    <source>
        <dbReference type="Proteomes" id="UP000006882"/>
    </source>
</evidence>
<dbReference type="InterPro" id="IPR006041">
    <property type="entry name" value="Pollen_Ole_e1_allergen"/>
</dbReference>
<dbReference type="PANTHER" id="PTHR31614">
    <property type="entry name" value="PROTEIN DOWNSTREAM OF FLC-RELATED"/>
    <property type="match status" value="1"/>
</dbReference>
<feature type="compositionally biased region" description="Basic and acidic residues" evidence="3">
    <location>
        <begin position="191"/>
        <end position="206"/>
    </location>
</feature>
<keyword evidence="4" id="KW-0732">Signal</keyword>
<dbReference type="SMR" id="A0A251N7R9"/>
<keyword evidence="2" id="KW-1015">Disulfide bond</keyword>
<keyword evidence="6" id="KW-1185">Reference proteome</keyword>
<accession>A0A251N7R9</accession>
<dbReference type="Pfam" id="PF01190">
    <property type="entry name" value="Pollen_Ole_e_1"/>
    <property type="match status" value="1"/>
</dbReference>
<feature type="signal peptide" evidence="4">
    <location>
        <begin position="1"/>
        <end position="25"/>
    </location>
</feature>
<evidence type="ECO:0000256" key="2">
    <source>
        <dbReference type="ARBA" id="ARBA00023157"/>
    </source>
</evidence>
<name>A0A251N7R9_PRUPE</name>
<dbReference type="Proteomes" id="UP000006882">
    <property type="component" value="Chromosome G7"/>
</dbReference>
<dbReference type="AlphaFoldDB" id="A0A251N7R9"/>
<comment type="similarity">
    <text evidence="1">Belongs to the Ole e I family.</text>
</comment>
<evidence type="ECO:0000256" key="4">
    <source>
        <dbReference type="SAM" id="SignalP"/>
    </source>
</evidence>
<gene>
    <name evidence="5" type="ORF">PRUPE_7G067400</name>
</gene>
<dbReference type="OrthoDB" id="1156864at2759"/>
<proteinExistence type="inferred from homology"/>
<dbReference type="Gramene" id="ONH95386">
    <property type="protein sequence ID" value="ONH95386"/>
    <property type="gene ID" value="PRUPE_7G067400"/>
</dbReference>
<evidence type="ECO:0000256" key="3">
    <source>
        <dbReference type="SAM" id="MobiDB-lite"/>
    </source>
</evidence>
<evidence type="ECO:0000313" key="5">
    <source>
        <dbReference type="EMBL" id="ONH95386.1"/>
    </source>
</evidence>
<organism evidence="5 6">
    <name type="scientific">Prunus persica</name>
    <name type="common">Peach</name>
    <name type="synonym">Amygdalus persica</name>
    <dbReference type="NCBI Taxonomy" id="3760"/>
    <lineage>
        <taxon>Eukaryota</taxon>
        <taxon>Viridiplantae</taxon>
        <taxon>Streptophyta</taxon>
        <taxon>Embryophyta</taxon>
        <taxon>Tracheophyta</taxon>
        <taxon>Spermatophyta</taxon>
        <taxon>Magnoliopsida</taxon>
        <taxon>eudicotyledons</taxon>
        <taxon>Gunneridae</taxon>
        <taxon>Pentapetalae</taxon>
        <taxon>rosids</taxon>
        <taxon>fabids</taxon>
        <taxon>Rosales</taxon>
        <taxon>Rosaceae</taxon>
        <taxon>Amygdaloideae</taxon>
        <taxon>Amygdaleae</taxon>
        <taxon>Prunus</taxon>
    </lineage>
</organism>
<evidence type="ECO:0000256" key="1">
    <source>
        <dbReference type="ARBA" id="ARBA00010049"/>
    </source>
</evidence>
<sequence length="206" mass="23362">MEKHSSTFALVSALCFSALLGFACCENPDSIYVIGLVYCDNCHVGFPTTSSKVIEGAEVHLECSDKKGGAPTYRAWKKSNSEGMYEFEVTKKVNVNSYCEIFAFESNLDDCRNIVHDDASQELKLKFTKPSPNDKRIVAFGNKRFAAPISFQPDQPLQNCAEHHNEEEHDKEEEGDPRHKHEEEHTEEGDAPQHQHEDEHEHEEAH</sequence>
<reference evidence="5 6" key="1">
    <citation type="journal article" date="2013" name="Nat. Genet.">
        <title>The high-quality draft genome of peach (Prunus persica) identifies unique patterns of genetic diversity, domestication and genome evolution.</title>
        <authorList>
            <consortium name="International Peach Genome Initiative"/>
            <person name="Verde I."/>
            <person name="Abbott A.G."/>
            <person name="Scalabrin S."/>
            <person name="Jung S."/>
            <person name="Shu S."/>
            <person name="Marroni F."/>
            <person name="Zhebentyayeva T."/>
            <person name="Dettori M.T."/>
            <person name="Grimwood J."/>
            <person name="Cattonaro F."/>
            <person name="Zuccolo A."/>
            <person name="Rossini L."/>
            <person name="Jenkins J."/>
            <person name="Vendramin E."/>
            <person name="Meisel L.A."/>
            <person name="Decroocq V."/>
            <person name="Sosinski B."/>
            <person name="Prochnik S."/>
            <person name="Mitros T."/>
            <person name="Policriti A."/>
            <person name="Cipriani G."/>
            <person name="Dondini L."/>
            <person name="Ficklin S."/>
            <person name="Goodstein D.M."/>
            <person name="Xuan P."/>
            <person name="Del Fabbro C."/>
            <person name="Aramini V."/>
            <person name="Copetti D."/>
            <person name="Gonzalez S."/>
            <person name="Horner D.S."/>
            <person name="Falchi R."/>
            <person name="Lucas S."/>
            <person name="Mica E."/>
            <person name="Maldonado J."/>
            <person name="Lazzari B."/>
            <person name="Bielenberg D."/>
            <person name="Pirona R."/>
            <person name="Miculan M."/>
            <person name="Barakat A."/>
            <person name="Testolin R."/>
            <person name="Stella A."/>
            <person name="Tartarini S."/>
            <person name="Tonutti P."/>
            <person name="Arus P."/>
            <person name="Orellana A."/>
            <person name="Wells C."/>
            <person name="Main D."/>
            <person name="Vizzotto G."/>
            <person name="Silva H."/>
            <person name="Salamini F."/>
            <person name="Schmutz J."/>
            <person name="Morgante M."/>
            <person name="Rokhsar D.S."/>
        </authorList>
    </citation>
    <scope>NUCLEOTIDE SEQUENCE [LARGE SCALE GENOMIC DNA]</scope>
    <source>
        <strain evidence="6">cv. Nemared</strain>
    </source>
</reference>
<protein>
    <submittedName>
        <fullName evidence="5">Uncharacterized protein</fullName>
    </submittedName>
</protein>